<organism evidence="1 2">
    <name type="scientific">Thiothrix lacustris</name>
    <dbReference type="NCBI Taxonomy" id="525917"/>
    <lineage>
        <taxon>Bacteria</taxon>
        <taxon>Pseudomonadati</taxon>
        <taxon>Pseudomonadota</taxon>
        <taxon>Gammaproteobacteria</taxon>
        <taxon>Thiotrichales</taxon>
        <taxon>Thiotrichaceae</taxon>
        <taxon>Thiothrix</taxon>
    </lineage>
</organism>
<dbReference type="AlphaFoldDB" id="A0A1Y1QSZ9"/>
<gene>
    <name evidence="1" type="ORF">BWK73_13755</name>
</gene>
<accession>A0A1Y1QSZ9</accession>
<evidence type="ECO:0000313" key="2">
    <source>
        <dbReference type="Proteomes" id="UP000192491"/>
    </source>
</evidence>
<dbReference type="EMBL" id="MTEJ01000057">
    <property type="protein sequence ID" value="OQX12852.1"/>
    <property type="molecule type" value="Genomic_DNA"/>
</dbReference>
<reference evidence="1 2" key="1">
    <citation type="submission" date="2017-01" db="EMBL/GenBank/DDBJ databases">
        <title>Novel large sulfur bacteria in the metagenomes of groundwater-fed chemosynthetic microbial mats in the Lake Huron basin.</title>
        <authorList>
            <person name="Sharrar A.M."/>
            <person name="Flood B.E."/>
            <person name="Bailey J.V."/>
            <person name="Jones D.S."/>
            <person name="Biddanda B."/>
            <person name="Ruberg S.A."/>
            <person name="Marcus D.N."/>
            <person name="Dick G.J."/>
        </authorList>
    </citation>
    <scope>NUCLEOTIDE SEQUENCE [LARGE SCALE GENOMIC DNA]</scope>
    <source>
        <strain evidence="1">A8</strain>
    </source>
</reference>
<name>A0A1Y1QSZ9_9GAMM</name>
<comment type="caution">
    <text evidence="1">The sequence shown here is derived from an EMBL/GenBank/DDBJ whole genome shotgun (WGS) entry which is preliminary data.</text>
</comment>
<dbReference type="Proteomes" id="UP000192491">
    <property type="component" value="Unassembled WGS sequence"/>
</dbReference>
<protein>
    <submittedName>
        <fullName evidence="1">Uncharacterized protein</fullName>
    </submittedName>
</protein>
<evidence type="ECO:0000313" key="1">
    <source>
        <dbReference type="EMBL" id="OQX12852.1"/>
    </source>
</evidence>
<sequence>MHVSVHEKVKIVLLCPDTGSNATLTPQKDLAVITAEQQKQVDGVMELLSAHIANPPWEEWMVEVFTGSIDYAAEMLELSADEVLDYLEEPPLGQMAHAHVFEHFITTETNEDDESVLSEFIRTRVEQQTGSFACQYINALNKATLGLWEVMGFTAGKSAQVRQLGTTGPVLEVPLEADSIPKNICIASRLLTLADGSHTFSFGLLPVDRNEADDILAYLEQVRTEMLETAQSEGHAHDAADVEAAIREELTDLMFHETFASWISQGFEE</sequence>
<proteinExistence type="predicted"/>